<dbReference type="EMBL" id="CM044706">
    <property type="protein sequence ID" value="KAI5659442.1"/>
    <property type="molecule type" value="Genomic_DNA"/>
</dbReference>
<organism evidence="1 2">
    <name type="scientific">Catharanthus roseus</name>
    <name type="common">Madagascar periwinkle</name>
    <name type="synonym">Vinca rosea</name>
    <dbReference type="NCBI Taxonomy" id="4058"/>
    <lineage>
        <taxon>Eukaryota</taxon>
        <taxon>Viridiplantae</taxon>
        <taxon>Streptophyta</taxon>
        <taxon>Embryophyta</taxon>
        <taxon>Tracheophyta</taxon>
        <taxon>Spermatophyta</taxon>
        <taxon>Magnoliopsida</taxon>
        <taxon>eudicotyledons</taxon>
        <taxon>Gunneridae</taxon>
        <taxon>Pentapetalae</taxon>
        <taxon>asterids</taxon>
        <taxon>lamiids</taxon>
        <taxon>Gentianales</taxon>
        <taxon>Apocynaceae</taxon>
        <taxon>Rauvolfioideae</taxon>
        <taxon>Vinceae</taxon>
        <taxon>Catharanthinae</taxon>
        <taxon>Catharanthus</taxon>
    </lineage>
</organism>
<proteinExistence type="predicted"/>
<sequence length="742" mass="82425">MRYQITKAKLPNWFCRIKELGYSGKWQEVLSLHRQMKEEGVQLTDPTIFPPVLKACEALSFIMHGKSVHSNLVKEGLDSFTSIGNSILDFYAKSGALGLAQEIFGHMRNRDSVSWNIIIHGHLSRGDYEQGLGLFFQAKIAGFVPNISTLVLVIQACRELGYFDGGKVIHGYTIQNGFFTVSSVQNCLLCMYADMGMEFADKLFDEMCERDVIAWSVIIGSYVQNDQARGALELFRQMLSDFRIEVDGQIMVNVLKACTNLRDIRMAKMVHSFAISVGLGKDLFLQNSLVDLYSKCYDVDSASKVFSKMPQKNTVSWNSLLSGFVQNNKHSEALLLFESMGETGVAADEITLVNLLQLCKYFVDVYQCKLIHSKVIRQGYESNRMVINSLIDAYAKCNNISLAWKQFNAMNQRDTVTWSTMIAAFTHCGMPEEAIAVFREMNQVEGKPNAITILSLIESCSLCVELKLSKSVHAIAIRHCLASDVEIGTAIVDMYSKCGAIEASRKSFDQIPQKNIVSWGAMIAAYGMNGLPQDALALHAKMRSQGLKPNLVITLSVLSACSHGGLVEEGLSLFRTLLQEYGAAVRLEHYSCLIDLLARAGRLDSALNLIKEIPNELRPGASAWGAILSACRNYGNSDVGTNALSRVLELEPSSSSGYLLASNMYAASGLWSHAAKMRWLVKEKGVRVLAGHSVVNVNNKPFKFVAGDKHHQLSDDLCSIIKELHWCMKIDNKNDDAIYEYC</sequence>
<dbReference type="Proteomes" id="UP001060085">
    <property type="component" value="Linkage Group LG06"/>
</dbReference>
<keyword evidence="2" id="KW-1185">Reference proteome</keyword>
<evidence type="ECO:0000313" key="2">
    <source>
        <dbReference type="Proteomes" id="UP001060085"/>
    </source>
</evidence>
<gene>
    <name evidence="1" type="ORF">M9H77_28235</name>
</gene>
<protein>
    <submittedName>
        <fullName evidence="1">Uncharacterized protein</fullName>
    </submittedName>
</protein>
<evidence type="ECO:0000313" key="1">
    <source>
        <dbReference type="EMBL" id="KAI5659442.1"/>
    </source>
</evidence>
<comment type="caution">
    <text evidence="1">The sequence shown here is derived from an EMBL/GenBank/DDBJ whole genome shotgun (WGS) entry which is preliminary data.</text>
</comment>
<name>A0ACC0AER6_CATRO</name>
<reference evidence="2" key="1">
    <citation type="journal article" date="2023" name="Nat. Plants">
        <title>Single-cell RNA sequencing provides a high-resolution roadmap for understanding the multicellular compartmentation of specialized metabolism.</title>
        <authorList>
            <person name="Sun S."/>
            <person name="Shen X."/>
            <person name="Li Y."/>
            <person name="Li Y."/>
            <person name="Wang S."/>
            <person name="Li R."/>
            <person name="Zhang H."/>
            <person name="Shen G."/>
            <person name="Guo B."/>
            <person name="Wei J."/>
            <person name="Xu J."/>
            <person name="St-Pierre B."/>
            <person name="Chen S."/>
            <person name="Sun C."/>
        </authorList>
    </citation>
    <scope>NUCLEOTIDE SEQUENCE [LARGE SCALE GENOMIC DNA]</scope>
</reference>
<accession>A0ACC0AER6</accession>